<gene>
    <name evidence="3" type="ORF">QBC36DRAFT_356314</name>
</gene>
<evidence type="ECO:0000259" key="2">
    <source>
        <dbReference type="Pfam" id="PF22803"/>
    </source>
</evidence>
<dbReference type="InterPro" id="IPR054443">
    <property type="entry name" value="Y3-like_dom"/>
</dbReference>
<dbReference type="Pfam" id="PF22803">
    <property type="entry name" value="GBD_Y3"/>
    <property type="match status" value="1"/>
</dbReference>
<feature type="chain" id="PRO_5043040793" description="Glycan binding protein Y3-like domain-containing protein" evidence="1">
    <location>
        <begin position="17"/>
        <end position="133"/>
    </location>
</feature>
<feature type="signal peptide" evidence="1">
    <location>
        <begin position="1"/>
        <end position="16"/>
    </location>
</feature>
<protein>
    <recommendedName>
        <fullName evidence="2">Glycan binding protein Y3-like domain-containing protein</fullName>
    </recommendedName>
</protein>
<reference evidence="3" key="1">
    <citation type="journal article" date="2023" name="Mol. Phylogenet. Evol.">
        <title>Genome-scale phylogeny and comparative genomics of the fungal order Sordariales.</title>
        <authorList>
            <person name="Hensen N."/>
            <person name="Bonometti L."/>
            <person name="Westerberg I."/>
            <person name="Brannstrom I.O."/>
            <person name="Guillou S."/>
            <person name="Cros-Aarteil S."/>
            <person name="Calhoun S."/>
            <person name="Haridas S."/>
            <person name="Kuo A."/>
            <person name="Mondo S."/>
            <person name="Pangilinan J."/>
            <person name="Riley R."/>
            <person name="LaButti K."/>
            <person name="Andreopoulos B."/>
            <person name="Lipzen A."/>
            <person name="Chen C."/>
            <person name="Yan M."/>
            <person name="Daum C."/>
            <person name="Ng V."/>
            <person name="Clum A."/>
            <person name="Steindorff A."/>
            <person name="Ohm R.A."/>
            <person name="Martin F."/>
            <person name="Silar P."/>
            <person name="Natvig D.O."/>
            <person name="Lalanne C."/>
            <person name="Gautier V."/>
            <person name="Ament-Velasquez S.L."/>
            <person name="Kruys A."/>
            <person name="Hutchinson M.I."/>
            <person name="Powell A.J."/>
            <person name="Barry K."/>
            <person name="Miller A.N."/>
            <person name="Grigoriev I.V."/>
            <person name="Debuchy R."/>
            <person name="Gladieux P."/>
            <person name="Hiltunen Thoren M."/>
            <person name="Johannesson H."/>
        </authorList>
    </citation>
    <scope>NUCLEOTIDE SEQUENCE</scope>
    <source>
        <strain evidence="3">CBS 892.96</strain>
    </source>
</reference>
<sequence length="133" mass="14624">LTTLLTLATSVTLASAGCFTGGLIWGEDKTNTINLMYNIVCDGLGNSVYNAGQTKSWCYHLTADKRVDFSIRNFQAVRDSLSYDNCVLLLNEIAGCGHGGRRAYTKFEFTADPNEGRCAVRGPLPPDWHWAGW</sequence>
<dbReference type="Proteomes" id="UP001302321">
    <property type="component" value="Unassembled WGS sequence"/>
</dbReference>
<keyword evidence="1" id="KW-0732">Signal</keyword>
<evidence type="ECO:0000256" key="1">
    <source>
        <dbReference type="SAM" id="SignalP"/>
    </source>
</evidence>
<accession>A0AAN6WF18</accession>
<keyword evidence="4" id="KW-1185">Reference proteome</keyword>
<proteinExistence type="predicted"/>
<evidence type="ECO:0000313" key="3">
    <source>
        <dbReference type="EMBL" id="KAK4180350.1"/>
    </source>
</evidence>
<feature type="domain" description="Glycan binding protein Y3-like" evidence="2">
    <location>
        <begin position="40"/>
        <end position="118"/>
    </location>
</feature>
<organism evidence="3 4">
    <name type="scientific">Triangularia setosa</name>
    <dbReference type="NCBI Taxonomy" id="2587417"/>
    <lineage>
        <taxon>Eukaryota</taxon>
        <taxon>Fungi</taxon>
        <taxon>Dikarya</taxon>
        <taxon>Ascomycota</taxon>
        <taxon>Pezizomycotina</taxon>
        <taxon>Sordariomycetes</taxon>
        <taxon>Sordariomycetidae</taxon>
        <taxon>Sordariales</taxon>
        <taxon>Podosporaceae</taxon>
        <taxon>Triangularia</taxon>
    </lineage>
</organism>
<dbReference type="EMBL" id="MU866100">
    <property type="protein sequence ID" value="KAK4180350.1"/>
    <property type="molecule type" value="Genomic_DNA"/>
</dbReference>
<comment type="caution">
    <text evidence="3">The sequence shown here is derived from an EMBL/GenBank/DDBJ whole genome shotgun (WGS) entry which is preliminary data.</text>
</comment>
<evidence type="ECO:0000313" key="4">
    <source>
        <dbReference type="Proteomes" id="UP001302321"/>
    </source>
</evidence>
<dbReference type="AlphaFoldDB" id="A0AAN6WF18"/>
<name>A0AAN6WF18_9PEZI</name>
<reference evidence="3" key="2">
    <citation type="submission" date="2023-05" db="EMBL/GenBank/DDBJ databases">
        <authorList>
            <consortium name="Lawrence Berkeley National Laboratory"/>
            <person name="Steindorff A."/>
            <person name="Hensen N."/>
            <person name="Bonometti L."/>
            <person name="Westerberg I."/>
            <person name="Brannstrom I.O."/>
            <person name="Guillou S."/>
            <person name="Cros-Aarteil S."/>
            <person name="Calhoun S."/>
            <person name="Haridas S."/>
            <person name="Kuo A."/>
            <person name="Mondo S."/>
            <person name="Pangilinan J."/>
            <person name="Riley R."/>
            <person name="Labutti K."/>
            <person name="Andreopoulos B."/>
            <person name="Lipzen A."/>
            <person name="Chen C."/>
            <person name="Yanf M."/>
            <person name="Daum C."/>
            <person name="Ng V."/>
            <person name="Clum A."/>
            <person name="Ohm R."/>
            <person name="Martin F."/>
            <person name="Silar P."/>
            <person name="Natvig D."/>
            <person name="Lalanne C."/>
            <person name="Gautier V."/>
            <person name="Ament-Velasquez S.L."/>
            <person name="Kruys A."/>
            <person name="Hutchinson M.I."/>
            <person name="Powell A.J."/>
            <person name="Barry K."/>
            <person name="Miller A.N."/>
            <person name="Grigoriev I.V."/>
            <person name="Debuchy R."/>
            <person name="Gladieux P."/>
            <person name="Thoren M.H."/>
            <person name="Johannesson H."/>
        </authorList>
    </citation>
    <scope>NUCLEOTIDE SEQUENCE</scope>
    <source>
        <strain evidence="3">CBS 892.96</strain>
    </source>
</reference>
<feature type="non-terminal residue" evidence="3">
    <location>
        <position position="1"/>
    </location>
</feature>
<feature type="non-terminal residue" evidence="3">
    <location>
        <position position="133"/>
    </location>
</feature>